<dbReference type="Proteomes" id="UP000663760">
    <property type="component" value="Chromosome 3"/>
</dbReference>
<protein>
    <submittedName>
        <fullName evidence="3">Uncharacterized protein</fullName>
    </submittedName>
</protein>
<dbReference type="PANTHER" id="PTHR37744:SF1">
    <property type="entry name" value="STAR LIPID TRANSFER-LIKE PROTEIN"/>
    <property type="match status" value="1"/>
</dbReference>
<proteinExistence type="predicted"/>
<name>A0A7I8K621_SPIIN</name>
<evidence type="ECO:0000256" key="1">
    <source>
        <dbReference type="SAM" id="MobiDB-lite"/>
    </source>
</evidence>
<keyword evidence="2" id="KW-0472">Membrane</keyword>
<dbReference type="PANTHER" id="PTHR37744">
    <property type="entry name" value="STAR LIPID TRANSFER-LIKE PROTEIN"/>
    <property type="match status" value="1"/>
</dbReference>
<gene>
    <name evidence="3" type="ORF">SI8410_03003864</name>
</gene>
<dbReference type="EMBL" id="LR746266">
    <property type="protein sequence ID" value="CAA7393056.1"/>
    <property type="molecule type" value="Genomic_DNA"/>
</dbReference>
<reference evidence="3" key="1">
    <citation type="submission" date="2020-02" db="EMBL/GenBank/DDBJ databases">
        <authorList>
            <person name="Scholz U."/>
            <person name="Mascher M."/>
            <person name="Fiebig A."/>
        </authorList>
    </citation>
    <scope>NUCLEOTIDE SEQUENCE</scope>
</reference>
<keyword evidence="4" id="KW-1185">Reference proteome</keyword>
<sequence>MAEAEAEGGPWWLAVASSAQLTAGIAWYRRGYNGSGNPALMPVKAFFVASLFVGAGATAALVAVRAAGMRRVEDMKEAGESLRRWLGAPEKRGGSSGGGGRAPTATVA</sequence>
<feature type="region of interest" description="Disordered" evidence="1">
    <location>
        <begin position="84"/>
        <end position="108"/>
    </location>
</feature>
<accession>A0A7I8K621</accession>
<dbReference type="OrthoDB" id="1905234at2759"/>
<feature type="compositionally biased region" description="Basic and acidic residues" evidence="1">
    <location>
        <begin position="84"/>
        <end position="93"/>
    </location>
</feature>
<dbReference type="AlphaFoldDB" id="A0A7I8K621"/>
<feature type="transmembrane region" description="Helical" evidence="2">
    <location>
        <begin position="45"/>
        <end position="67"/>
    </location>
</feature>
<evidence type="ECO:0000313" key="3">
    <source>
        <dbReference type="EMBL" id="CAA7393056.1"/>
    </source>
</evidence>
<organism evidence="3 4">
    <name type="scientific">Spirodela intermedia</name>
    <name type="common">Intermediate duckweed</name>
    <dbReference type="NCBI Taxonomy" id="51605"/>
    <lineage>
        <taxon>Eukaryota</taxon>
        <taxon>Viridiplantae</taxon>
        <taxon>Streptophyta</taxon>
        <taxon>Embryophyta</taxon>
        <taxon>Tracheophyta</taxon>
        <taxon>Spermatophyta</taxon>
        <taxon>Magnoliopsida</taxon>
        <taxon>Liliopsida</taxon>
        <taxon>Araceae</taxon>
        <taxon>Lemnoideae</taxon>
        <taxon>Spirodela</taxon>
    </lineage>
</organism>
<keyword evidence="2" id="KW-0812">Transmembrane</keyword>
<keyword evidence="2" id="KW-1133">Transmembrane helix</keyword>
<evidence type="ECO:0000313" key="4">
    <source>
        <dbReference type="Proteomes" id="UP000663760"/>
    </source>
</evidence>
<evidence type="ECO:0000256" key="2">
    <source>
        <dbReference type="SAM" id="Phobius"/>
    </source>
</evidence>